<proteinExistence type="predicted"/>
<reference evidence="1" key="2">
    <citation type="submission" date="2015-03" db="EMBL/GenBank/DDBJ databases">
        <authorList>
            <person name="Welte C."/>
            <person name="de Graaf R."/>
            <person name="van den Bosch T.J.M."/>
            <person name="Op den Camp H."/>
            <person name="van Dam N."/>
            <person name="Jetten M."/>
        </authorList>
    </citation>
    <scope>NUCLEOTIDE SEQUENCE</scope>
    <source>
        <plasmid evidence="1">Drgb1</plasmid>
    </source>
</reference>
<geneLocation type="plasmid" evidence="1">
    <name>Drgb1</name>
</geneLocation>
<organism evidence="1">
    <name type="scientific">Pectobacterium carotovorum</name>
    <name type="common">Erwinia carotovora</name>
    <dbReference type="NCBI Taxonomy" id="554"/>
    <lineage>
        <taxon>Bacteria</taxon>
        <taxon>Pseudomonadati</taxon>
        <taxon>Pseudomonadota</taxon>
        <taxon>Gammaproteobacteria</taxon>
        <taxon>Enterobacterales</taxon>
        <taxon>Pectobacteriaceae</taxon>
        <taxon>Pectobacterium</taxon>
    </lineage>
</organism>
<dbReference type="AlphaFoldDB" id="A0A0K0MQ05"/>
<sequence length="54" mass="6605">MGSQKPPAKTQEFMYFLMKEARRQSLTEWLEEIDISEDEFDKIEAWFARYEIKL</sequence>
<accession>A0A0K0MQ05</accession>
<dbReference type="EMBL" id="KP942676">
    <property type="protein sequence ID" value="AKG47529.1"/>
    <property type="molecule type" value="Genomic_DNA"/>
</dbReference>
<protein>
    <submittedName>
        <fullName evidence="1">Uncharacterized protein</fullName>
    </submittedName>
</protein>
<name>A0A0K0MQ05_PECCA</name>
<reference evidence="1" key="1">
    <citation type="journal article" date="2015" name="Environ. Microbiol.">
        <title>Plasmids from the gut microbiome of cabbage root fly larvae encode SaxA that catalyses the conversion of the plant toxin 2-phenylethyl isothiocyanate.</title>
        <authorList>
            <person name="Welte C.U."/>
            <person name="de Graaf R.M."/>
            <person name="van den Bosch T.J."/>
            <person name="Op den Camp H.J."/>
            <person name="van Dam N.M."/>
            <person name="Jetten M.S."/>
        </authorList>
    </citation>
    <scope>NUCLEOTIDE SEQUENCE</scope>
    <source>
        <plasmid evidence="1">Drgb1</plasmid>
    </source>
</reference>
<dbReference type="RefSeq" id="WP_181374692.1">
    <property type="nucleotide sequence ID" value="NZ_KP942676.1"/>
</dbReference>
<keyword evidence="1" id="KW-0614">Plasmid</keyword>
<gene>
    <name evidence="1" type="ORF">pA_00089</name>
</gene>
<evidence type="ECO:0000313" key="1">
    <source>
        <dbReference type="EMBL" id="AKG47529.1"/>
    </source>
</evidence>